<evidence type="ECO:0000313" key="5">
    <source>
        <dbReference type="Proteomes" id="UP000824998"/>
    </source>
</evidence>
<feature type="compositionally biased region" description="Low complexity" evidence="1">
    <location>
        <begin position="351"/>
        <end position="375"/>
    </location>
</feature>
<feature type="chain" id="PRO_5040179768" description="Mid2 domain-containing protein" evidence="3">
    <location>
        <begin position="19"/>
        <end position="600"/>
    </location>
</feature>
<feature type="compositionally biased region" description="Polar residues" evidence="1">
    <location>
        <begin position="561"/>
        <end position="577"/>
    </location>
</feature>
<organism evidence="4 5">
    <name type="scientific">Amylocarpus encephaloides</name>
    <dbReference type="NCBI Taxonomy" id="45428"/>
    <lineage>
        <taxon>Eukaryota</taxon>
        <taxon>Fungi</taxon>
        <taxon>Dikarya</taxon>
        <taxon>Ascomycota</taxon>
        <taxon>Pezizomycotina</taxon>
        <taxon>Leotiomycetes</taxon>
        <taxon>Helotiales</taxon>
        <taxon>Helotiales incertae sedis</taxon>
        <taxon>Amylocarpus</taxon>
    </lineage>
</organism>
<keyword evidence="5" id="KW-1185">Reference proteome</keyword>
<feature type="region of interest" description="Disordered" evidence="1">
    <location>
        <begin position="490"/>
        <end position="581"/>
    </location>
</feature>
<reference evidence="4" key="1">
    <citation type="journal article" date="2021" name="IMA Fungus">
        <title>Genomic characterization of three marine fungi, including Emericellopsis atlantica sp. nov. with signatures of a generalist lifestyle and marine biomass degradation.</title>
        <authorList>
            <person name="Hagestad O.C."/>
            <person name="Hou L."/>
            <person name="Andersen J.H."/>
            <person name="Hansen E.H."/>
            <person name="Altermark B."/>
            <person name="Li C."/>
            <person name="Kuhnert E."/>
            <person name="Cox R.J."/>
            <person name="Crous P.W."/>
            <person name="Spatafora J.W."/>
            <person name="Lail K."/>
            <person name="Amirebrahimi M."/>
            <person name="Lipzen A."/>
            <person name="Pangilinan J."/>
            <person name="Andreopoulos W."/>
            <person name="Hayes R.D."/>
            <person name="Ng V."/>
            <person name="Grigoriev I.V."/>
            <person name="Jackson S.A."/>
            <person name="Sutton T.D.S."/>
            <person name="Dobson A.D.W."/>
            <person name="Rama T."/>
        </authorList>
    </citation>
    <scope>NUCLEOTIDE SEQUENCE</scope>
    <source>
        <strain evidence="4">TRa018bII</strain>
    </source>
</reference>
<dbReference type="AlphaFoldDB" id="A0A9P7YGU3"/>
<evidence type="ECO:0008006" key="6">
    <source>
        <dbReference type="Google" id="ProtNLM"/>
    </source>
</evidence>
<protein>
    <recommendedName>
        <fullName evidence="6">Mid2 domain-containing protein</fullName>
    </recommendedName>
</protein>
<evidence type="ECO:0000313" key="4">
    <source>
        <dbReference type="EMBL" id="KAG9233409.1"/>
    </source>
</evidence>
<feature type="region of interest" description="Disordered" evidence="1">
    <location>
        <begin position="412"/>
        <end position="474"/>
    </location>
</feature>
<feature type="signal peptide" evidence="3">
    <location>
        <begin position="1"/>
        <end position="18"/>
    </location>
</feature>
<feature type="transmembrane region" description="Helical" evidence="2">
    <location>
        <begin position="380"/>
        <end position="404"/>
    </location>
</feature>
<evidence type="ECO:0000256" key="2">
    <source>
        <dbReference type="SAM" id="Phobius"/>
    </source>
</evidence>
<proteinExistence type="predicted"/>
<feature type="region of interest" description="Disordered" evidence="1">
    <location>
        <begin position="329"/>
        <end position="375"/>
    </location>
</feature>
<evidence type="ECO:0000256" key="3">
    <source>
        <dbReference type="SAM" id="SignalP"/>
    </source>
</evidence>
<keyword evidence="2" id="KW-1133">Transmembrane helix</keyword>
<keyword evidence="2" id="KW-0812">Transmembrane</keyword>
<dbReference type="EMBL" id="MU251502">
    <property type="protein sequence ID" value="KAG9233409.1"/>
    <property type="molecule type" value="Genomic_DNA"/>
</dbReference>
<feature type="compositionally biased region" description="Low complexity" evidence="1">
    <location>
        <begin position="329"/>
        <end position="344"/>
    </location>
</feature>
<evidence type="ECO:0000256" key="1">
    <source>
        <dbReference type="SAM" id="MobiDB-lite"/>
    </source>
</evidence>
<keyword evidence="3" id="KW-0732">Signal</keyword>
<comment type="caution">
    <text evidence="4">The sequence shown here is derived from an EMBL/GenBank/DDBJ whole genome shotgun (WGS) entry which is preliminary data.</text>
</comment>
<feature type="compositionally biased region" description="Polar residues" evidence="1">
    <location>
        <begin position="432"/>
        <end position="442"/>
    </location>
</feature>
<dbReference type="Proteomes" id="UP000824998">
    <property type="component" value="Unassembled WGS sequence"/>
</dbReference>
<sequence>MRFLIHFELLRLASVVSSASGTVYITELPAYQSLVSCAASGVSYAVQRLTYSKCPTDPVALQSCACTKDSNSAAVGGSVAKQVQSYCDSTASEDVTSAASVFNLYCNPGLSTAAPTTKSGGVSQYITDLPEFTNLAPCAGSGISYAIQSLTRGLCPSDAPGLQSCACTKNQNSGVVTQGINSQVGYYCGSTHSEDKATAQAFFAGYCGLGNGSSVFPSISYLPGAVTYYVTDLPQYSSLAPCAASGLSYEMRSLTGSLCPPDPKALVSCACVKDNNSAEMTAGLMTEVKSYCGSTASDDVVSALSVFDFYCSAGKGLATPQGVTASVAAPGTGTKAAPGTGTNPTPGPGETGTSGSEASNDGSSGSSSSTTKKNKGGVPIAAIIGGAIGLVALLVIALIAFCCYRQKRLRKRQLAPRPPAAAVSNDYGKTELPNNEASTAHTASPLMGKLNPITVDHRPVSPMEEKPPNAYTTPHAGRVEMLAPASPYRAELQHQSPQPHTAEIYTSANGSHGGFPLQELPPAQQYQQPHQQQQAYQPVQQHGSPGISPHPSPAPFYDASGANTLGANPNTQPTNAQGVPLMGANNAGPVVYEMDARAWR</sequence>
<accession>A0A9P7YGU3</accession>
<feature type="compositionally biased region" description="Basic and acidic residues" evidence="1">
    <location>
        <begin position="455"/>
        <end position="467"/>
    </location>
</feature>
<feature type="compositionally biased region" description="Low complexity" evidence="1">
    <location>
        <begin position="521"/>
        <end position="547"/>
    </location>
</feature>
<feature type="compositionally biased region" description="Polar residues" evidence="1">
    <location>
        <begin position="493"/>
        <end position="510"/>
    </location>
</feature>
<gene>
    <name evidence="4" type="ORF">BJ875DRAFT_535403</name>
</gene>
<dbReference type="OrthoDB" id="3436787at2759"/>
<name>A0A9P7YGU3_9HELO</name>
<keyword evidence="2" id="KW-0472">Membrane</keyword>